<dbReference type="GO" id="GO:0005524">
    <property type="term" value="F:ATP binding"/>
    <property type="evidence" value="ECO:0007669"/>
    <property type="project" value="UniProtKB-KW"/>
</dbReference>
<dbReference type="PROSITE" id="PS50885">
    <property type="entry name" value="HAMP"/>
    <property type="match status" value="1"/>
</dbReference>
<evidence type="ECO:0000256" key="2">
    <source>
        <dbReference type="ARBA" id="ARBA00004429"/>
    </source>
</evidence>
<keyword evidence="10 14" id="KW-0067">ATP-binding</keyword>
<keyword evidence="3 14" id="KW-1003">Cell membrane</keyword>
<dbReference type="CDD" id="cd00082">
    <property type="entry name" value="HisKA"/>
    <property type="match status" value="1"/>
</dbReference>
<evidence type="ECO:0000256" key="6">
    <source>
        <dbReference type="ARBA" id="ARBA00022679"/>
    </source>
</evidence>
<evidence type="ECO:0000256" key="3">
    <source>
        <dbReference type="ARBA" id="ARBA00022475"/>
    </source>
</evidence>
<evidence type="ECO:0000313" key="19">
    <source>
        <dbReference type="Proteomes" id="UP000199119"/>
    </source>
</evidence>
<dbReference type="InterPro" id="IPR005467">
    <property type="entry name" value="His_kinase_dom"/>
</dbReference>
<dbReference type="Pfam" id="PF00672">
    <property type="entry name" value="HAMP"/>
    <property type="match status" value="1"/>
</dbReference>
<comment type="subcellular location">
    <subcellularLocation>
        <location evidence="2">Cell inner membrane</location>
        <topology evidence="2">Multi-pass membrane protein</topology>
    </subcellularLocation>
</comment>
<dbReference type="SUPFAM" id="SSF47384">
    <property type="entry name" value="Homodimeric domain of signal transducing histidine kinase"/>
    <property type="match status" value="1"/>
</dbReference>
<dbReference type="InterPro" id="IPR004358">
    <property type="entry name" value="Sig_transdc_His_kin-like_C"/>
</dbReference>
<dbReference type="InterPro" id="IPR048590">
    <property type="entry name" value="CusS-like_sensor"/>
</dbReference>
<dbReference type="STRING" id="1177982.SAMN04489711_104259"/>
<gene>
    <name evidence="18" type="ORF">SAMN04489711_104259</name>
</gene>
<dbReference type="GO" id="GO:0005886">
    <property type="term" value="C:plasma membrane"/>
    <property type="evidence" value="ECO:0007669"/>
    <property type="project" value="UniProtKB-SubCell"/>
</dbReference>
<dbReference type="Pfam" id="PF21085">
    <property type="entry name" value="CusS"/>
    <property type="match status" value="1"/>
</dbReference>
<evidence type="ECO:0000256" key="10">
    <source>
        <dbReference type="ARBA" id="ARBA00022840"/>
    </source>
</evidence>
<dbReference type="Pfam" id="PF02518">
    <property type="entry name" value="HATPase_c"/>
    <property type="match status" value="1"/>
</dbReference>
<evidence type="ECO:0000256" key="14">
    <source>
        <dbReference type="RuleBase" id="RU364088"/>
    </source>
</evidence>
<evidence type="ECO:0000259" key="17">
    <source>
        <dbReference type="PROSITE" id="PS50885"/>
    </source>
</evidence>
<evidence type="ECO:0000256" key="7">
    <source>
        <dbReference type="ARBA" id="ARBA00022692"/>
    </source>
</evidence>
<evidence type="ECO:0000256" key="1">
    <source>
        <dbReference type="ARBA" id="ARBA00000085"/>
    </source>
</evidence>
<keyword evidence="5" id="KW-0597">Phosphoprotein</keyword>
<accession>A0A1I2CSA7</accession>
<name>A0A1I2CSA7_9BURK</name>
<evidence type="ECO:0000256" key="12">
    <source>
        <dbReference type="ARBA" id="ARBA00023012"/>
    </source>
</evidence>
<feature type="domain" description="HAMP" evidence="17">
    <location>
        <begin position="211"/>
        <end position="264"/>
    </location>
</feature>
<dbReference type="RefSeq" id="WP_074931800.1">
    <property type="nucleotide sequence ID" value="NZ_FONX01000004.1"/>
</dbReference>
<dbReference type="NCBIfam" id="TIGR01386">
    <property type="entry name" value="cztS_silS_copS"/>
    <property type="match status" value="1"/>
</dbReference>
<feature type="domain" description="Histidine kinase" evidence="16">
    <location>
        <begin position="272"/>
        <end position="486"/>
    </location>
</feature>
<dbReference type="InterPro" id="IPR050428">
    <property type="entry name" value="TCS_sensor_his_kinase"/>
</dbReference>
<dbReference type="PROSITE" id="PS50109">
    <property type="entry name" value="HIS_KIN"/>
    <property type="match status" value="1"/>
</dbReference>
<dbReference type="InterPro" id="IPR003594">
    <property type="entry name" value="HATPase_dom"/>
</dbReference>
<dbReference type="InterPro" id="IPR006290">
    <property type="entry name" value="CztS_silS_copS"/>
</dbReference>
<dbReference type="CDD" id="cd00075">
    <property type="entry name" value="HATPase"/>
    <property type="match status" value="1"/>
</dbReference>
<keyword evidence="9 14" id="KW-0418">Kinase</keyword>
<dbReference type="GO" id="GO:0000155">
    <property type="term" value="F:phosphorelay sensor kinase activity"/>
    <property type="evidence" value="ECO:0007669"/>
    <property type="project" value="InterPro"/>
</dbReference>
<proteinExistence type="predicted"/>
<protein>
    <recommendedName>
        <fullName evidence="14">Sensor protein</fullName>
        <ecNumber evidence="14">2.7.13.3</ecNumber>
    </recommendedName>
</protein>
<feature type="region of interest" description="Disordered" evidence="15">
    <location>
        <begin position="1"/>
        <end position="23"/>
    </location>
</feature>
<keyword evidence="6 14" id="KW-0808">Transferase</keyword>
<dbReference type="FunFam" id="3.30.565.10:FF:000006">
    <property type="entry name" value="Sensor histidine kinase WalK"/>
    <property type="match status" value="1"/>
</dbReference>
<dbReference type="PANTHER" id="PTHR45436:SF15">
    <property type="entry name" value="SENSOR HISTIDINE KINASE CUSS"/>
    <property type="match status" value="1"/>
</dbReference>
<reference evidence="19" key="1">
    <citation type="submission" date="2016-10" db="EMBL/GenBank/DDBJ databases">
        <authorList>
            <person name="Varghese N."/>
            <person name="Submissions S."/>
        </authorList>
    </citation>
    <scope>NUCLEOTIDE SEQUENCE [LARGE SCALE GENOMIC DNA]</scope>
    <source>
        <strain evidence="19">DSM 27981</strain>
    </source>
</reference>
<keyword evidence="8 14" id="KW-0547">Nucleotide-binding</keyword>
<comment type="catalytic activity">
    <reaction evidence="1 14">
        <text>ATP + protein L-histidine = ADP + protein N-phospho-L-histidine.</text>
        <dbReference type="EC" id="2.7.13.3"/>
    </reaction>
</comment>
<dbReference type="SMART" id="SM00387">
    <property type="entry name" value="HATPase_c"/>
    <property type="match status" value="1"/>
</dbReference>
<sequence>MTASKPETSAIGHAKQVRPTRRRSPASLALRVTALIGAAITLVFLCFQWAIVRSLEHHFAQQDAHELDAVISALAEPLRQGDDMDRDALGQQLANAVAGHHGMSYAVYDQTGNTIYATAGPDLSKMNLAPKPLAQIDAEELAVWQDRQRSYRGVAFEFAAGPTSDAPRYRILAAMDIGFHLEFLGEFQRMLRWVTFMVLCIALLAAWLAVHWGHLPIRKVNEKIRAIRSSKLDVRLDPRDVPIELSELVFAFNDMLARIEEGFARLSHFSADIAHELRTPVTNLVTQTHVVLGQPRSAEEYREILYSHLEEFDRMSRMIADMLFLAQTENDPRNIRMSQVDLSALVRGLFDYYEALADDRHITLSLKGAVEPVLADREMLSRAIGNLLSNAIRYTPREARIIVTLKQDDQGTVIRVENPGERISDADLPKLFDRFYRADPARQRKSAGAGLGLAIVKSIAEAHGGHVQATSNDTATKFDLTLPRIA</sequence>
<dbReference type="Pfam" id="PF00512">
    <property type="entry name" value="HisKA"/>
    <property type="match status" value="1"/>
</dbReference>
<evidence type="ECO:0000256" key="9">
    <source>
        <dbReference type="ARBA" id="ARBA00022777"/>
    </source>
</evidence>
<evidence type="ECO:0000256" key="15">
    <source>
        <dbReference type="SAM" id="MobiDB-lite"/>
    </source>
</evidence>
<feature type="transmembrane region" description="Helical" evidence="14">
    <location>
        <begin position="28"/>
        <end position="51"/>
    </location>
</feature>
<dbReference type="SUPFAM" id="SSF55874">
    <property type="entry name" value="ATPase domain of HSP90 chaperone/DNA topoisomerase II/histidine kinase"/>
    <property type="match status" value="1"/>
</dbReference>
<keyword evidence="11 14" id="KW-1133">Transmembrane helix</keyword>
<keyword evidence="19" id="KW-1185">Reference proteome</keyword>
<keyword evidence="13 14" id="KW-0472">Membrane</keyword>
<dbReference type="InterPro" id="IPR003660">
    <property type="entry name" value="HAMP_dom"/>
</dbReference>
<dbReference type="EMBL" id="FONX01000004">
    <property type="protein sequence ID" value="SFE71128.1"/>
    <property type="molecule type" value="Genomic_DNA"/>
</dbReference>
<dbReference type="SMART" id="SM00304">
    <property type="entry name" value="HAMP"/>
    <property type="match status" value="1"/>
</dbReference>
<evidence type="ECO:0000256" key="11">
    <source>
        <dbReference type="ARBA" id="ARBA00022989"/>
    </source>
</evidence>
<dbReference type="InterPro" id="IPR036890">
    <property type="entry name" value="HATPase_C_sf"/>
</dbReference>
<dbReference type="Proteomes" id="UP000199119">
    <property type="component" value="Unassembled WGS sequence"/>
</dbReference>
<dbReference type="Gene3D" id="3.30.565.10">
    <property type="entry name" value="Histidine kinase-like ATPase, C-terminal domain"/>
    <property type="match status" value="1"/>
</dbReference>
<dbReference type="GeneID" id="83667118"/>
<organism evidence="18 19">
    <name type="scientific">Paracidovorax wautersii</name>
    <dbReference type="NCBI Taxonomy" id="1177982"/>
    <lineage>
        <taxon>Bacteria</taxon>
        <taxon>Pseudomonadati</taxon>
        <taxon>Pseudomonadota</taxon>
        <taxon>Betaproteobacteria</taxon>
        <taxon>Burkholderiales</taxon>
        <taxon>Comamonadaceae</taxon>
        <taxon>Paracidovorax</taxon>
    </lineage>
</organism>
<dbReference type="CDD" id="cd06225">
    <property type="entry name" value="HAMP"/>
    <property type="match status" value="1"/>
</dbReference>
<keyword evidence="7 14" id="KW-0812">Transmembrane</keyword>
<dbReference type="AlphaFoldDB" id="A0A1I2CSA7"/>
<comment type="function">
    <text evidence="14">Member of a two-component regulatory system.</text>
</comment>
<evidence type="ECO:0000256" key="8">
    <source>
        <dbReference type="ARBA" id="ARBA00022741"/>
    </source>
</evidence>
<evidence type="ECO:0000256" key="5">
    <source>
        <dbReference type="ARBA" id="ARBA00022553"/>
    </source>
</evidence>
<dbReference type="InterPro" id="IPR003661">
    <property type="entry name" value="HisK_dim/P_dom"/>
</dbReference>
<evidence type="ECO:0000256" key="4">
    <source>
        <dbReference type="ARBA" id="ARBA00022519"/>
    </source>
</evidence>
<dbReference type="PANTHER" id="PTHR45436">
    <property type="entry name" value="SENSOR HISTIDINE KINASE YKOH"/>
    <property type="match status" value="1"/>
</dbReference>
<evidence type="ECO:0000313" key="18">
    <source>
        <dbReference type="EMBL" id="SFE71128.1"/>
    </source>
</evidence>
<feature type="transmembrane region" description="Helical" evidence="14">
    <location>
        <begin position="190"/>
        <end position="210"/>
    </location>
</feature>
<dbReference type="OrthoDB" id="9786919at2"/>
<dbReference type="EC" id="2.7.13.3" evidence="14"/>
<dbReference type="SMART" id="SM00388">
    <property type="entry name" value="HisKA"/>
    <property type="match status" value="1"/>
</dbReference>
<dbReference type="Gene3D" id="6.10.340.10">
    <property type="match status" value="1"/>
</dbReference>
<evidence type="ECO:0000259" key="16">
    <source>
        <dbReference type="PROSITE" id="PS50109"/>
    </source>
</evidence>
<dbReference type="Gene3D" id="1.10.287.130">
    <property type="match status" value="1"/>
</dbReference>
<dbReference type="InterPro" id="IPR036097">
    <property type="entry name" value="HisK_dim/P_sf"/>
</dbReference>
<dbReference type="FunFam" id="1.10.287.130:FF:000001">
    <property type="entry name" value="Two-component sensor histidine kinase"/>
    <property type="match status" value="1"/>
</dbReference>
<dbReference type="PRINTS" id="PR00344">
    <property type="entry name" value="BCTRLSENSOR"/>
</dbReference>
<dbReference type="NCBIfam" id="NF007345">
    <property type="entry name" value="PRK09835.1"/>
    <property type="match status" value="1"/>
</dbReference>
<keyword evidence="4 14" id="KW-0997">Cell inner membrane</keyword>
<evidence type="ECO:0000256" key="13">
    <source>
        <dbReference type="ARBA" id="ARBA00023136"/>
    </source>
</evidence>
<keyword evidence="12 14" id="KW-0902">Two-component regulatory system</keyword>